<keyword evidence="4 7" id="KW-1133">Transmembrane helix</keyword>
<dbReference type="VEuPathDB" id="FungiDB:QG37_02465"/>
<keyword evidence="3 7" id="KW-0812">Transmembrane</keyword>
<evidence type="ECO:0000313" key="9">
    <source>
        <dbReference type="EMBL" id="KNE00434.1"/>
    </source>
</evidence>
<proteinExistence type="inferred from homology"/>
<dbReference type="GO" id="GO:0022857">
    <property type="term" value="F:transmembrane transporter activity"/>
    <property type="evidence" value="ECO:0007669"/>
    <property type="project" value="InterPro"/>
</dbReference>
<dbReference type="VEuPathDB" id="FungiDB:B9J08_002685"/>
<dbReference type="PANTHER" id="PTHR43791:SF10">
    <property type="entry name" value="MAJOR FACILITATOR SUPERFAMILY (MFS) PROFILE DOMAIN-CONTAINING PROTEIN"/>
    <property type="match status" value="1"/>
</dbReference>
<keyword evidence="5 7" id="KW-0472">Membrane</keyword>
<evidence type="ECO:0000256" key="6">
    <source>
        <dbReference type="ARBA" id="ARBA00037968"/>
    </source>
</evidence>
<dbReference type="InterPro" id="IPR036259">
    <property type="entry name" value="MFS_trans_sf"/>
</dbReference>
<dbReference type="PROSITE" id="PS50850">
    <property type="entry name" value="MFS"/>
    <property type="match status" value="1"/>
</dbReference>
<gene>
    <name evidence="9" type="ORF">QG37_02465</name>
</gene>
<feature type="transmembrane region" description="Helical" evidence="7">
    <location>
        <begin position="299"/>
        <end position="320"/>
    </location>
</feature>
<evidence type="ECO:0000256" key="7">
    <source>
        <dbReference type="SAM" id="Phobius"/>
    </source>
</evidence>
<dbReference type="VEuPathDB" id="FungiDB:CJJ09_001410"/>
<dbReference type="Pfam" id="PF07690">
    <property type="entry name" value="MFS_1"/>
    <property type="match status" value="1"/>
</dbReference>
<dbReference type="VEuPathDB" id="FungiDB:CJJ07_001940"/>
<evidence type="ECO:0000256" key="1">
    <source>
        <dbReference type="ARBA" id="ARBA00004141"/>
    </source>
</evidence>
<evidence type="ECO:0000256" key="3">
    <source>
        <dbReference type="ARBA" id="ARBA00022692"/>
    </source>
</evidence>
<name>A0A0L0P2C1_CANAR</name>
<dbReference type="InterPro" id="IPR011701">
    <property type="entry name" value="MFS"/>
</dbReference>
<dbReference type="Gene3D" id="1.20.1250.20">
    <property type="entry name" value="MFS general substrate transporter like domains"/>
    <property type="match status" value="2"/>
</dbReference>
<feature type="transmembrane region" description="Helical" evidence="7">
    <location>
        <begin position="105"/>
        <end position="127"/>
    </location>
</feature>
<evidence type="ECO:0000256" key="5">
    <source>
        <dbReference type="ARBA" id="ARBA00023136"/>
    </source>
</evidence>
<accession>A0A0L0P2C1</accession>
<feature type="transmembrane region" description="Helical" evidence="7">
    <location>
        <begin position="263"/>
        <end position="287"/>
    </location>
</feature>
<keyword evidence="2" id="KW-0813">Transport</keyword>
<feature type="domain" description="Major facilitator superfamily (MFS) profile" evidence="8">
    <location>
        <begin position="38"/>
        <end position="473"/>
    </location>
</feature>
<feature type="transmembrane region" description="Helical" evidence="7">
    <location>
        <begin position="418"/>
        <end position="439"/>
    </location>
</feature>
<feature type="transmembrane region" description="Helical" evidence="7">
    <location>
        <begin position="327"/>
        <end position="348"/>
    </location>
</feature>
<sequence>MIEEKANEVADVKELTGVEALDVEVDLKKMTRKIDMRLLPLLFITYSIQFMDKVALSASSVFGIKEDNHLVGQDYSWVSSIFYFGYMGCQPLAARSIQVAPPGRLLAITVFLWGIILACSAATHSYAGQLLCRFFLGCTEAFVSPICMHLSSSFYTETQQPLRVGIWFSGNDFGGILSSFIAFGLGHIKGHLLPWKYIFIVYGCLSLVWGLVLFVLLPDSPNSCRFLSLSEKAYFERCRPQSRVDSRWTWSQFTECMLDMKSWLIVALVVLNILPNGGIISYGYIIIESFGFSNIETTILNVPTSVITWIAIVSSGYISTRIPNSRCLVIAGTAILPVIGAVLVYSGKEKGVKLVGYFFLCVQPSTFPNVLALSTSNFQSSQKRITMAGIIFVFYCGTNIAAPQLFRSDEYPNYPTAFKTWIICLSLTILVAVGTRLYLKCENQRKQKRLDAGETPPEGVITDKQNLSLRYCY</sequence>
<feature type="transmembrane region" description="Helical" evidence="7">
    <location>
        <begin position="197"/>
        <end position="217"/>
    </location>
</feature>
<dbReference type="GO" id="GO:0016020">
    <property type="term" value="C:membrane"/>
    <property type="evidence" value="ECO:0007669"/>
    <property type="project" value="UniProtKB-SubCell"/>
</dbReference>
<dbReference type="InterPro" id="IPR020846">
    <property type="entry name" value="MFS_dom"/>
</dbReference>
<dbReference type="Proteomes" id="UP000037122">
    <property type="component" value="Unassembled WGS sequence"/>
</dbReference>
<dbReference type="AlphaFoldDB" id="A0A0L0P2C1"/>
<comment type="similarity">
    <text evidence="6">Belongs to the major facilitator superfamily. Allantoate permease family.</text>
</comment>
<dbReference type="EMBL" id="LGST01000018">
    <property type="protein sequence ID" value="KNE00434.1"/>
    <property type="molecule type" value="Genomic_DNA"/>
</dbReference>
<evidence type="ECO:0000256" key="4">
    <source>
        <dbReference type="ARBA" id="ARBA00022989"/>
    </source>
</evidence>
<dbReference type="FunFam" id="1.20.1250.20:FF:000064">
    <property type="entry name" value="MFS allantoate transporter"/>
    <property type="match status" value="1"/>
</dbReference>
<reference evidence="10" key="1">
    <citation type="journal article" date="2015" name="BMC Genomics">
        <title>Draft genome of a commonly misdiagnosed multidrug resistant pathogen Candida auris.</title>
        <authorList>
            <person name="Chatterjee S."/>
            <person name="Alampalli S.V."/>
            <person name="Nageshan R.K."/>
            <person name="Chettiar S.T."/>
            <person name="Joshi S."/>
            <person name="Tatu U.S."/>
        </authorList>
    </citation>
    <scope>NUCLEOTIDE SEQUENCE [LARGE SCALE GENOMIC DNA]</scope>
    <source>
        <strain evidence="10">6684</strain>
    </source>
</reference>
<dbReference type="VEuPathDB" id="FungiDB:CJI97_002737"/>
<organism evidence="9 10">
    <name type="scientific">Candidozyma auris</name>
    <name type="common">Yeast</name>
    <name type="synonym">Candida auris</name>
    <dbReference type="NCBI Taxonomy" id="498019"/>
    <lineage>
        <taxon>Eukaryota</taxon>
        <taxon>Fungi</taxon>
        <taxon>Dikarya</taxon>
        <taxon>Ascomycota</taxon>
        <taxon>Saccharomycotina</taxon>
        <taxon>Pichiomycetes</taxon>
        <taxon>Metschnikowiaceae</taxon>
        <taxon>Candidozyma</taxon>
    </lineage>
</organism>
<evidence type="ECO:0000313" key="10">
    <source>
        <dbReference type="Proteomes" id="UP000037122"/>
    </source>
</evidence>
<dbReference type="PANTHER" id="PTHR43791">
    <property type="entry name" value="PERMEASE-RELATED"/>
    <property type="match status" value="1"/>
</dbReference>
<feature type="transmembrane region" description="Helical" evidence="7">
    <location>
        <begin position="385"/>
        <end position="406"/>
    </location>
</feature>
<dbReference type="VEuPathDB" id="FungiDB:CJI96_0000527"/>
<comment type="subcellular location">
    <subcellularLocation>
        <location evidence="1">Membrane</location>
        <topology evidence="1">Multi-pass membrane protein</topology>
    </subcellularLocation>
</comment>
<feature type="transmembrane region" description="Helical" evidence="7">
    <location>
        <begin position="164"/>
        <end position="185"/>
    </location>
</feature>
<evidence type="ECO:0000256" key="2">
    <source>
        <dbReference type="ARBA" id="ARBA00022448"/>
    </source>
</evidence>
<protein>
    <submittedName>
        <fullName evidence="9">Permease</fullName>
    </submittedName>
</protein>
<dbReference type="SUPFAM" id="SSF103473">
    <property type="entry name" value="MFS general substrate transporter"/>
    <property type="match status" value="1"/>
</dbReference>
<evidence type="ECO:0000259" key="8">
    <source>
        <dbReference type="PROSITE" id="PS50850"/>
    </source>
</evidence>
<comment type="caution">
    <text evidence="9">The sequence shown here is derived from an EMBL/GenBank/DDBJ whole genome shotgun (WGS) entry which is preliminary data.</text>
</comment>